<dbReference type="HOGENOM" id="CLU_038572_0_0_2"/>
<dbReference type="AlphaFoldDB" id="A6UND7"/>
<dbReference type="InterPro" id="IPR036597">
    <property type="entry name" value="Fido-like_dom_sf"/>
</dbReference>
<keyword evidence="1" id="KW-0805">Transcription regulation</keyword>
<sequence>MKLPEIPKYSNENIEIALKYVPNREIIDIVQKYNEKYLHFNELKHKTLPVDPVIIWTIMKMFRMNNLKSIHFGNWIFNYSLIDEFIEKLHTLDKSASGNLSTALESIPSEKERYIIDSLMEEAIASSQIEGAVTTRNVAKEMLKKGRKPKNKDQKMILNNYNTMKYILTIKNKEFSVEEILKIHKLITDGTLEDPEFVGKFRKDNEIAVYSTDGTLLHQPPEYGLVEKLMEEFCEFSNSKDKFIHPIIKGIIIHFLIGYIHPFNDGNGRTARSLFYWYLLKNDYWLFEYMAISRVINGSKGQYRDAYLKTESDTFYKDDKGDLTYFIKYNLECICKSLDEILNYLSIKQAEQKEVLKLISKSEDLNLRQAEILKEILKTPENIITIKEIVKTYNVAYATGRADLNHLVDLGYLEKKKAGKEFVYILKKN</sequence>
<feature type="domain" description="Fido" evidence="3">
    <location>
        <begin position="175"/>
        <end position="329"/>
    </location>
</feature>
<evidence type="ECO:0000313" key="4">
    <source>
        <dbReference type="EMBL" id="ABR54009.1"/>
    </source>
</evidence>
<dbReference type="GeneID" id="5325278"/>
<dbReference type="SUPFAM" id="SSF140931">
    <property type="entry name" value="Fic-like"/>
    <property type="match status" value="1"/>
</dbReference>
<organism evidence="4 5">
    <name type="scientific">Methanococcus vannielii (strain ATCC 35089 / DSM 1224 / JCM 13029 / OCM 148 / SB)</name>
    <dbReference type="NCBI Taxonomy" id="406327"/>
    <lineage>
        <taxon>Archaea</taxon>
        <taxon>Methanobacteriati</taxon>
        <taxon>Methanobacteriota</taxon>
        <taxon>Methanomada group</taxon>
        <taxon>Methanococci</taxon>
        <taxon>Methanococcales</taxon>
        <taxon>Methanococcaceae</taxon>
        <taxon>Methanococcus</taxon>
    </lineage>
</organism>
<dbReference type="InterPro" id="IPR001034">
    <property type="entry name" value="DeoR_HTH"/>
</dbReference>
<dbReference type="eggNOG" id="arCOG03111">
    <property type="taxonomic scope" value="Archaea"/>
</dbReference>
<evidence type="ECO:0000313" key="5">
    <source>
        <dbReference type="Proteomes" id="UP000001107"/>
    </source>
</evidence>
<dbReference type="Proteomes" id="UP000001107">
    <property type="component" value="Chromosome"/>
</dbReference>
<keyword evidence="2" id="KW-0804">Transcription</keyword>
<evidence type="ECO:0000259" key="3">
    <source>
        <dbReference type="PROSITE" id="PS51459"/>
    </source>
</evidence>
<dbReference type="InterPro" id="IPR040198">
    <property type="entry name" value="Fido_containing"/>
</dbReference>
<dbReference type="PANTHER" id="PTHR13504">
    <property type="entry name" value="FIDO DOMAIN-CONTAINING PROTEIN DDB_G0283145"/>
    <property type="match status" value="1"/>
</dbReference>
<name>A6UND7_METVS</name>
<dbReference type="PANTHER" id="PTHR13504:SF38">
    <property type="entry name" value="FIDO DOMAIN-CONTAINING PROTEIN"/>
    <property type="match status" value="1"/>
</dbReference>
<dbReference type="KEGG" id="mvn:Mevan_0095"/>
<gene>
    <name evidence="4" type="ordered locus">Mevan_0095</name>
</gene>
<evidence type="ECO:0000256" key="2">
    <source>
        <dbReference type="ARBA" id="ARBA00023163"/>
    </source>
</evidence>
<dbReference type="Pfam" id="PF02661">
    <property type="entry name" value="Fic"/>
    <property type="match status" value="1"/>
</dbReference>
<dbReference type="OrthoDB" id="350952at2157"/>
<dbReference type="SUPFAM" id="SSF46785">
    <property type="entry name" value="Winged helix' DNA-binding domain"/>
    <property type="match status" value="1"/>
</dbReference>
<keyword evidence="5" id="KW-1185">Reference proteome</keyword>
<dbReference type="STRING" id="406327.Mevan_0095"/>
<dbReference type="RefSeq" id="WP_011971913.1">
    <property type="nucleotide sequence ID" value="NC_009634.1"/>
</dbReference>
<reference evidence="4" key="1">
    <citation type="submission" date="2007-06" db="EMBL/GenBank/DDBJ databases">
        <title>Complete sequence of Methanococcus vannielii SB.</title>
        <authorList>
            <consortium name="US DOE Joint Genome Institute"/>
            <person name="Copeland A."/>
            <person name="Lucas S."/>
            <person name="Lapidus A."/>
            <person name="Barry K."/>
            <person name="Glavina del Rio T."/>
            <person name="Dalin E."/>
            <person name="Tice H."/>
            <person name="Pitluck S."/>
            <person name="Chain P."/>
            <person name="Malfatti S."/>
            <person name="Shin M."/>
            <person name="Vergez L."/>
            <person name="Schmutz J."/>
            <person name="Larimer F."/>
            <person name="Land M."/>
            <person name="Hauser L."/>
            <person name="Kyrpides N."/>
            <person name="Anderson I."/>
            <person name="Sieprawska-Lupa M."/>
            <person name="Whitman W.B."/>
            <person name="Richardson P."/>
        </authorList>
    </citation>
    <scope>NUCLEOTIDE SEQUENCE [LARGE SCALE GENOMIC DNA]</scope>
    <source>
        <strain evidence="4">SB</strain>
    </source>
</reference>
<dbReference type="InterPro" id="IPR036390">
    <property type="entry name" value="WH_DNA-bd_sf"/>
</dbReference>
<dbReference type="InterPro" id="IPR003812">
    <property type="entry name" value="Fido"/>
</dbReference>
<evidence type="ECO:0000256" key="1">
    <source>
        <dbReference type="ARBA" id="ARBA00023015"/>
    </source>
</evidence>
<dbReference type="Gene3D" id="1.10.3290.10">
    <property type="entry name" value="Fido-like domain"/>
    <property type="match status" value="1"/>
</dbReference>
<protein>
    <submittedName>
        <fullName evidence="4">Filamentation induced by cAMP protein Fic</fullName>
    </submittedName>
</protein>
<proteinExistence type="predicted"/>
<dbReference type="Pfam" id="PF08220">
    <property type="entry name" value="HTH_DeoR"/>
    <property type="match status" value="1"/>
</dbReference>
<accession>A6UND7</accession>
<dbReference type="PROSITE" id="PS51459">
    <property type="entry name" value="FIDO"/>
    <property type="match status" value="1"/>
</dbReference>
<dbReference type="GO" id="GO:0003700">
    <property type="term" value="F:DNA-binding transcription factor activity"/>
    <property type="evidence" value="ECO:0007669"/>
    <property type="project" value="InterPro"/>
</dbReference>
<dbReference type="EMBL" id="CP000742">
    <property type="protein sequence ID" value="ABR54009.1"/>
    <property type="molecule type" value="Genomic_DNA"/>
</dbReference>